<keyword evidence="3" id="KW-1185">Reference proteome</keyword>
<protein>
    <submittedName>
        <fullName evidence="2">Uncharacterized protein</fullName>
    </submittedName>
</protein>
<organism evidence="2 3">
    <name type="scientific">Stieleria magnilauensis</name>
    <dbReference type="NCBI Taxonomy" id="2527963"/>
    <lineage>
        <taxon>Bacteria</taxon>
        <taxon>Pseudomonadati</taxon>
        <taxon>Planctomycetota</taxon>
        <taxon>Planctomycetia</taxon>
        <taxon>Pirellulales</taxon>
        <taxon>Pirellulaceae</taxon>
        <taxon>Stieleria</taxon>
    </lineage>
</organism>
<evidence type="ECO:0000256" key="1">
    <source>
        <dbReference type="SAM" id="SignalP"/>
    </source>
</evidence>
<feature type="chain" id="PRO_5045108040" evidence="1">
    <location>
        <begin position="20"/>
        <end position="374"/>
    </location>
</feature>
<dbReference type="EMBL" id="CP036432">
    <property type="protein sequence ID" value="QDV84852.1"/>
    <property type="molecule type" value="Genomic_DNA"/>
</dbReference>
<dbReference type="Proteomes" id="UP000318081">
    <property type="component" value="Chromosome"/>
</dbReference>
<accession>A0ABX5XT00</accession>
<gene>
    <name evidence="2" type="ORF">TBK1r_38040</name>
</gene>
<evidence type="ECO:0000313" key="2">
    <source>
        <dbReference type="EMBL" id="QDV84852.1"/>
    </source>
</evidence>
<keyword evidence="1" id="KW-0732">Signal</keyword>
<proteinExistence type="predicted"/>
<reference evidence="2 3" key="1">
    <citation type="submission" date="2019-02" db="EMBL/GenBank/DDBJ databases">
        <title>Deep-cultivation of Planctomycetes and their phenomic and genomic characterization uncovers novel biology.</title>
        <authorList>
            <person name="Wiegand S."/>
            <person name="Jogler M."/>
            <person name="Boedeker C."/>
            <person name="Pinto D."/>
            <person name="Vollmers J."/>
            <person name="Rivas-Marin E."/>
            <person name="Kohn T."/>
            <person name="Peeters S.H."/>
            <person name="Heuer A."/>
            <person name="Rast P."/>
            <person name="Oberbeckmann S."/>
            <person name="Bunk B."/>
            <person name="Jeske O."/>
            <person name="Meyerdierks A."/>
            <person name="Storesund J.E."/>
            <person name="Kallscheuer N."/>
            <person name="Luecker S."/>
            <person name="Lage O.M."/>
            <person name="Pohl T."/>
            <person name="Merkel B.J."/>
            <person name="Hornburger P."/>
            <person name="Mueller R.-W."/>
            <person name="Bruemmer F."/>
            <person name="Labrenz M."/>
            <person name="Spormann A.M."/>
            <person name="Op den Camp H."/>
            <person name="Overmann J."/>
            <person name="Amann R."/>
            <person name="Jetten M.S.M."/>
            <person name="Mascher T."/>
            <person name="Medema M.H."/>
            <person name="Devos D.P."/>
            <person name="Kaster A.-K."/>
            <person name="Ovreas L."/>
            <person name="Rohde M."/>
            <person name="Galperin M.Y."/>
            <person name="Jogler C."/>
        </authorList>
    </citation>
    <scope>NUCLEOTIDE SEQUENCE [LARGE SCALE GENOMIC DNA]</scope>
    <source>
        <strain evidence="2 3">TBK1r</strain>
    </source>
</reference>
<feature type="signal peptide" evidence="1">
    <location>
        <begin position="1"/>
        <end position="19"/>
    </location>
</feature>
<name>A0ABX5XT00_9BACT</name>
<dbReference type="RefSeq" id="WP_145213679.1">
    <property type="nucleotide sequence ID" value="NZ_CP036432.1"/>
</dbReference>
<sequence length="374" mass="41961">MKKITIAALSMLTAFSTNAIDTLPAEAQTVRALERRANRAARQLQRQVNQAEYYSQQTWQQLSPWIEQNRVAPLARTADAVRDTVRETADALTARRDGQFGYRDRDPGNAWFYDYYTYTPTYYTYDADDRYSAAIRYFDNDGDGVYDSRANFTDSDNDGRYDEYQRYDFYTQTEAAVDADVKSDREDFFAGPEDARRYTATGEIVSTKKATVNGSQNLVVQIKQNESESLVADLGPFESLRGENIDVGSTLSVTGAMERIGDKNVLIADSFRVSGGTMVEVDRNIGTPLSGQIVDVKISTVDNSDHYFAIVESQGERHLVDLGPTTSYKMELAPATEITVRGIPVRVQQNHVMMATRVRVGGQTIQINQQTSLR</sequence>
<evidence type="ECO:0000313" key="3">
    <source>
        <dbReference type="Proteomes" id="UP000318081"/>
    </source>
</evidence>